<sequence length="178" mass="19967">MTSTGILPGVLIIVILIALIIGTEIAAIFMYPVYKKANAPQKWFAFIPVLSILPLFSVAKMSRWWFLLMLGLGGATVASESGTLHTPNAHMPVLYYVFAVLSSSFSFYVTRRVFKSFAVPNWVVWTLLILLICELLMHINVILTLIVSLVVLASAVILIVYWCRMAWGKFYYDASRIS</sequence>
<feature type="transmembrane region" description="Helical" evidence="1">
    <location>
        <begin position="43"/>
        <end position="66"/>
    </location>
</feature>
<gene>
    <name evidence="2" type="ORF">KKP3000_003518</name>
</gene>
<evidence type="ECO:0000313" key="3">
    <source>
        <dbReference type="Proteomes" id="UP001579974"/>
    </source>
</evidence>
<reference evidence="2 3" key="1">
    <citation type="journal article" date="2024" name="Int. J. Mol. Sci.">
        <title>Exploration of Alicyclobacillus spp. Genome in Search of Antibiotic Resistance.</title>
        <authorList>
            <person name="Bucka-Kolendo J."/>
            <person name="Kiousi D.E."/>
            <person name="Dekowska A."/>
            <person name="Mikolajczuk-Szczyrba A."/>
            <person name="Karadedos D.M."/>
            <person name="Michael P."/>
            <person name="Galanis A."/>
            <person name="Sokolowska B."/>
        </authorList>
    </citation>
    <scope>NUCLEOTIDE SEQUENCE [LARGE SCALE GENOMIC DNA]</scope>
    <source>
        <strain evidence="2 3">KKP 3000</strain>
    </source>
</reference>
<keyword evidence="1" id="KW-0812">Transmembrane</keyword>
<keyword evidence="3" id="KW-1185">Reference proteome</keyword>
<keyword evidence="1" id="KW-0472">Membrane</keyword>
<dbReference type="Proteomes" id="UP001579974">
    <property type="component" value="Unassembled WGS sequence"/>
</dbReference>
<evidence type="ECO:0000313" key="2">
    <source>
        <dbReference type="EMBL" id="MFB5193226.1"/>
    </source>
</evidence>
<keyword evidence="1" id="KW-1133">Transmembrane helix</keyword>
<protein>
    <submittedName>
        <fullName evidence="2">Uncharacterized protein</fullName>
    </submittedName>
</protein>
<dbReference type="RefSeq" id="WP_275474048.1">
    <property type="nucleotide sequence ID" value="NZ_CP162940.1"/>
</dbReference>
<name>A0ABV5ALR7_9BACL</name>
<feature type="transmembrane region" description="Helical" evidence="1">
    <location>
        <begin position="145"/>
        <end position="163"/>
    </location>
</feature>
<feature type="transmembrane region" description="Helical" evidence="1">
    <location>
        <begin position="93"/>
        <end position="110"/>
    </location>
</feature>
<feature type="transmembrane region" description="Helical" evidence="1">
    <location>
        <begin position="122"/>
        <end position="139"/>
    </location>
</feature>
<dbReference type="EMBL" id="JBDXSU010000052">
    <property type="protein sequence ID" value="MFB5193226.1"/>
    <property type="molecule type" value="Genomic_DNA"/>
</dbReference>
<organism evidence="2 3">
    <name type="scientific">Alicyclobacillus fastidiosus</name>
    <dbReference type="NCBI Taxonomy" id="392011"/>
    <lineage>
        <taxon>Bacteria</taxon>
        <taxon>Bacillati</taxon>
        <taxon>Bacillota</taxon>
        <taxon>Bacilli</taxon>
        <taxon>Bacillales</taxon>
        <taxon>Alicyclobacillaceae</taxon>
        <taxon>Alicyclobacillus</taxon>
    </lineage>
</organism>
<feature type="transmembrane region" description="Helical" evidence="1">
    <location>
        <begin position="6"/>
        <end position="31"/>
    </location>
</feature>
<comment type="caution">
    <text evidence="2">The sequence shown here is derived from an EMBL/GenBank/DDBJ whole genome shotgun (WGS) entry which is preliminary data.</text>
</comment>
<evidence type="ECO:0000256" key="1">
    <source>
        <dbReference type="SAM" id="Phobius"/>
    </source>
</evidence>
<accession>A0ABV5ALR7</accession>
<proteinExistence type="predicted"/>